<reference evidence="1 2" key="1">
    <citation type="submission" date="2021-11" db="EMBL/GenBank/DDBJ databases">
        <title>Genomic of Niabella pedocola.</title>
        <authorList>
            <person name="Wu T."/>
        </authorList>
    </citation>
    <scope>NUCLEOTIDE SEQUENCE [LARGE SCALE GENOMIC DNA]</scope>
    <source>
        <strain evidence="1 2">JCM 31011</strain>
    </source>
</reference>
<name>A0ABS8PLQ8_9BACT</name>
<evidence type="ECO:0000313" key="1">
    <source>
        <dbReference type="EMBL" id="MCD2422037.1"/>
    </source>
</evidence>
<dbReference type="RefSeq" id="WP_231002941.1">
    <property type="nucleotide sequence ID" value="NZ_JAJNEC010000004.1"/>
</dbReference>
<comment type="caution">
    <text evidence="1">The sequence shown here is derived from an EMBL/GenBank/DDBJ whole genome shotgun (WGS) entry which is preliminary data.</text>
</comment>
<accession>A0ABS8PLQ8</accession>
<keyword evidence="2" id="KW-1185">Reference proteome</keyword>
<organism evidence="1 2">
    <name type="scientific">Niabella pedocola</name>
    <dbReference type="NCBI Taxonomy" id="1752077"/>
    <lineage>
        <taxon>Bacteria</taxon>
        <taxon>Pseudomonadati</taxon>
        <taxon>Bacteroidota</taxon>
        <taxon>Chitinophagia</taxon>
        <taxon>Chitinophagales</taxon>
        <taxon>Chitinophagaceae</taxon>
        <taxon>Niabella</taxon>
    </lineage>
</organism>
<dbReference type="Proteomes" id="UP001199816">
    <property type="component" value="Unassembled WGS sequence"/>
</dbReference>
<proteinExistence type="predicted"/>
<gene>
    <name evidence="1" type="ORF">LQ567_04640</name>
</gene>
<evidence type="ECO:0000313" key="2">
    <source>
        <dbReference type="Proteomes" id="UP001199816"/>
    </source>
</evidence>
<sequence length="197" mass="22607">MRIFYLMPLLLLGFMNSHSQNKKFEALLQKGNLTFKMPDNFDTLAVVNNPDMNYELALKSKTKDLEIRYAIRPLKERIEQFEQKQKDTSSKMFAGAHPNKIYQTVFLTVIMNTSGNHQQVPGFKSFPPEAVKREFNAGWGATTVYPLKSVFGKGYSNCMLVTLHRDDQADAYIFYLFNNKEDLTTALPAFHALTFSN</sequence>
<dbReference type="EMBL" id="JAJNEC010000004">
    <property type="protein sequence ID" value="MCD2422037.1"/>
    <property type="molecule type" value="Genomic_DNA"/>
</dbReference>
<protein>
    <submittedName>
        <fullName evidence="1">Uncharacterized protein</fullName>
    </submittedName>
</protein>